<feature type="domain" description="Flagellar hook protein FlgE D2" evidence="8">
    <location>
        <begin position="167"/>
        <end position="325"/>
    </location>
</feature>
<comment type="function">
    <text evidence="5">A flexible structure which links the flagellar filament to the drive apparatus in the basal body.</text>
</comment>
<feature type="domain" description="Flagellar hook protein FlgE/F/G-like D1" evidence="9">
    <location>
        <begin position="83"/>
        <end position="151"/>
    </location>
</feature>
<accession>A0ABQ1I2Q9</accession>
<evidence type="ECO:0000256" key="1">
    <source>
        <dbReference type="ARBA" id="ARBA00004117"/>
    </source>
</evidence>
<dbReference type="SUPFAM" id="SSF117143">
    <property type="entry name" value="Flagellar hook protein flgE"/>
    <property type="match status" value="1"/>
</dbReference>
<comment type="subcellular location">
    <subcellularLocation>
        <location evidence="1 5">Bacterial flagellum basal body</location>
    </subcellularLocation>
</comment>
<dbReference type="Pfam" id="PF22692">
    <property type="entry name" value="LlgE_F_G_D1"/>
    <property type="match status" value="1"/>
</dbReference>
<dbReference type="InterPro" id="IPR010930">
    <property type="entry name" value="Flg_bb/hook_C_dom"/>
</dbReference>
<dbReference type="InterPro" id="IPR011491">
    <property type="entry name" value="FlgE_D2"/>
</dbReference>
<evidence type="ECO:0000259" key="7">
    <source>
        <dbReference type="Pfam" id="PF06429"/>
    </source>
</evidence>
<dbReference type="NCBIfam" id="TIGR03506">
    <property type="entry name" value="FlgEFG_subfam"/>
    <property type="match status" value="1"/>
</dbReference>
<keyword evidence="4 5" id="KW-0975">Bacterial flagellum</keyword>
<gene>
    <name evidence="10" type="primary">flgE</name>
    <name evidence="10" type="ORF">GCM10007414_25050</name>
</gene>
<dbReference type="NCBIfam" id="NF004238">
    <property type="entry name" value="PRK05682.1-1"/>
    <property type="match status" value="1"/>
</dbReference>
<dbReference type="Gene3D" id="2.60.98.20">
    <property type="entry name" value="Flagellar hook protein FlgE"/>
    <property type="match status" value="1"/>
</dbReference>
<dbReference type="Pfam" id="PF06429">
    <property type="entry name" value="Flg_bbr_C"/>
    <property type="match status" value="1"/>
</dbReference>
<dbReference type="PROSITE" id="PS00588">
    <property type="entry name" value="FLAGELLA_BB_ROD"/>
    <property type="match status" value="1"/>
</dbReference>
<evidence type="ECO:0000259" key="6">
    <source>
        <dbReference type="Pfam" id="PF00460"/>
    </source>
</evidence>
<evidence type="ECO:0000256" key="2">
    <source>
        <dbReference type="ARBA" id="ARBA00009677"/>
    </source>
</evidence>
<dbReference type="PANTHER" id="PTHR30435:SF1">
    <property type="entry name" value="FLAGELLAR HOOK PROTEIN FLGE"/>
    <property type="match status" value="1"/>
</dbReference>
<evidence type="ECO:0000259" key="8">
    <source>
        <dbReference type="Pfam" id="PF07559"/>
    </source>
</evidence>
<dbReference type="Proteomes" id="UP000651977">
    <property type="component" value="Unassembled WGS sequence"/>
</dbReference>
<dbReference type="PANTHER" id="PTHR30435">
    <property type="entry name" value="FLAGELLAR PROTEIN"/>
    <property type="match status" value="1"/>
</dbReference>
<keyword evidence="10" id="KW-0966">Cell projection</keyword>
<dbReference type="InterPro" id="IPR020013">
    <property type="entry name" value="Flagellar_FlgE/F/G"/>
</dbReference>
<evidence type="ECO:0000313" key="11">
    <source>
        <dbReference type="Proteomes" id="UP000651977"/>
    </source>
</evidence>
<dbReference type="InterPro" id="IPR053967">
    <property type="entry name" value="LlgE_F_G-like_D1"/>
</dbReference>
<dbReference type="NCBIfam" id="NF004240">
    <property type="entry name" value="PRK05682.1-4"/>
    <property type="match status" value="1"/>
</dbReference>
<dbReference type="InterPro" id="IPR037058">
    <property type="entry name" value="Falgellar_hook_FlgE_sf"/>
</dbReference>
<keyword evidence="11" id="KW-1185">Reference proteome</keyword>
<reference evidence="11" key="1">
    <citation type="journal article" date="2019" name="Int. J. Syst. Evol. Microbiol.">
        <title>The Global Catalogue of Microorganisms (GCM) 10K type strain sequencing project: providing services to taxonomists for standard genome sequencing and annotation.</title>
        <authorList>
            <consortium name="The Broad Institute Genomics Platform"/>
            <consortium name="The Broad Institute Genome Sequencing Center for Infectious Disease"/>
            <person name="Wu L."/>
            <person name="Ma J."/>
        </authorList>
    </citation>
    <scope>NUCLEOTIDE SEQUENCE [LARGE SCALE GENOMIC DNA]</scope>
    <source>
        <strain evidence="11">CGMCC 1.10131</strain>
    </source>
</reference>
<feature type="domain" description="Flagellar basal body rod protein N-terminal" evidence="6">
    <location>
        <begin position="3"/>
        <end position="33"/>
    </location>
</feature>
<evidence type="ECO:0000313" key="10">
    <source>
        <dbReference type="EMBL" id="GGB10652.1"/>
    </source>
</evidence>
<sequence>MSFNIALSGINASQKDLDVTANNIANVNTIGFKESRAEFADVYATSIFSNARTAVGNGVKTVDVAQQFHQGSLNFTQNALDMAISGEGFFVTASDLTTQTREFTRAGAFKLNADNFIVNSQGQYLQGYTVNNSGTPSAVSMAATNAIQISAEVGNPTMTGKVDMSFNLPSSGSTHDIGDFDPTDSNTYTSATSVTVYDSQGGSHVAETFFIKDDTNANTWHKLIYIDGKPVDVAGGTAHTPNAGNANPSIPRSATLTFDNSGALASTTPLIIETVALGTAPPNGPGGVWDPVTGSVDPTQTITFNLNGPTQYNSAFEVSSLSQDGSTVGKLTGIDIGPDGLVVASYSNGQTDNIAKVAIAKFANNQGLSQIGDTSWQQTQLSGEAIAGEANSGTFGKINSASLEQANVNLTEQLVNLISAQRNFQANSRALEVNSTLQQTIIQIR</sequence>
<feature type="domain" description="Flagellar basal-body/hook protein C-terminal" evidence="7">
    <location>
        <begin position="401"/>
        <end position="444"/>
    </location>
</feature>
<dbReference type="InterPro" id="IPR001444">
    <property type="entry name" value="Flag_bb_rod_N"/>
</dbReference>
<evidence type="ECO:0000259" key="9">
    <source>
        <dbReference type="Pfam" id="PF22692"/>
    </source>
</evidence>
<dbReference type="InterPro" id="IPR019776">
    <property type="entry name" value="Flagellar_basal_body_rod_CS"/>
</dbReference>
<comment type="caution">
    <text evidence="10">The sequence shown here is derived from an EMBL/GenBank/DDBJ whole genome shotgun (WGS) entry which is preliminary data.</text>
</comment>
<evidence type="ECO:0000256" key="5">
    <source>
        <dbReference type="RuleBase" id="RU362116"/>
    </source>
</evidence>
<dbReference type="Pfam" id="PF00460">
    <property type="entry name" value="Flg_bb_rod"/>
    <property type="match status" value="1"/>
</dbReference>
<organism evidence="10 11">
    <name type="scientific">Agarivorans gilvus</name>
    <dbReference type="NCBI Taxonomy" id="680279"/>
    <lineage>
        <taxon>Bacteria</taxon>
        <taxon>Pseudomonadati</taxon>
        <taxon>Pseudomonadota</taxon>
        <taxon>Gammaproteobacteria</taxon>
        <taxon>Alteromonadales</taxon>
        <taxon>Alteromonadaceae</taxon>
        <taxon>Agarivorans</taxon>
    </lineage>
</organism>
<keyword evidence="10" id="KW-0969">Cilium</keyword>
<dbReference type="EMBL" id="BMDY01000014">
    <property type="protein sequence ID" value="GGB10652.1"/>
    <property type="molecule type" value="Genomic_DNA"/>
</dbReference>
<dbReference type="Pfam" id="PF07559">
    <property type="entry name" value="FlgE_D2"/>
    <property type="match status" value="1"/>
</dbReference>
<keyword evidence="10" id="KW-0282">Flagellum</keyword>
<evidence type="ECO:0000256" key="3">
    <source>
        <dbReference type="ARBA" id="ARBA00019015"/>
    </source>
</evidence>
<evidence type="ECO:0000256" key="4">
    <source>
        <dbReference type="ARBA" id="ARBA00023143"/>
    </source>
</evidence>
<dbReference type="InterPro" id="IPR037925">
    <property type="entry name" value="FlgE/F/G-like"/>
</dbReference>
<name>A0ABQ1I2Q9_9ALTE</name>
<dbReference type="RefSeq" id="WP_055732109.1">
    <property type="nucleotide sequence ID" value="NZ_BMDY01000014.1"/>
</dbReference>
<comment type="similarity">
    <text evidence="2 5">Belongs to the flagella basal body rod proteins family.</text>
</comment>
<protein>
    <recommendedName>
        <fullName evidence="3 5">Flagellar hook protein FlgE</fullName>
    </recommendedName>
</protein>
<proteinExistence type="inferred from homology"/>